<evidence type="ECO:0000313" key="2">
    <source>
        <dbReference type="Proteomes" id="UP000475928"/>
    </source>
</evidence>
<reference evidence="1 2" key="1">
    <citation type="submission" date="2020-02" db="EMBL/GenBank/DDBJ databases">
        <title>Draft genome sequence of Lactococcus sp. Hs20B0-1.</title>
        <authorList>
            <person name="Noda S."/>
            <person name="Yuki M."/>
            <person name="Ohkuma M."/>
        </authorList>
    </citation>
    <scope>NUCLEOTIDE SEQUENCE [LARGE SCALE GENOMIC DNA]</scope>
    <source>
        <strain evidence="1 2">Hs20B0-1</strain>
    </source>
</reference>
<dbReference type="EMBL" id="BLLH01000006">
    <property type="protein sequence ID" value="GFH40886.1"/>
    <property type="molecule type" value="Genomic_DNA"/>
</dbReference>
<accession>A0A6A0B7F9</accession>
<sequence length="150" mass="17080">MILAAWLLVVAIFFVMTPKWHHSVRLEESQIIPKVTTTNQVLAVPKGDIPSLLADRETTVVVILNAKNTALNKKFDHFVNQEATLGVSRPIYIFQELYHDKFVAGLKLDNAVISIVRFDGTKQVATWKITDKTQLDQTFLKKLKEFSNEK</sequence>
<organism evidence="1 2">
    <name type="scientific">Pseudolactococcus insecticola</name>
    <dbReference type="NCBI Taxonomy" id="2709158"/>
    <lineage>
        <taxon>Bacteria</taxon>
        <taxon>Bacillati</taxon>
        <taxon>Bacillota</taxon>
        <taxon>Bacilli</taxon>
        <taxon>Lactobacillales</taxon>
        <taxon>Streptococcaceae</taxon>
        <taxon>Pseudolactococcus</taxon>
    </lineage>
</organism>
<comment type="caution">
    <text evidence="1">The sequence shown here is derived from an EMBL/GenBank/DDBJ whole genome shotgun (WGS) entry which is preliminary data.</text>
</comment>
<keyword evidence="2" id="KW-1185">Reference proteome</keyword>
<evidence type="ECO:0000313" key="1">
    <source>
        <dbReference type="EMBL" id="GFH40886.1"/>
    </source>
</evidence>
<gene>
    <name evidence="1" type="ORF">Hs20B_12840</name>
</gene>
<dbReference type="AlphaFoldDB" id="A0A6A0B7F9"/>
<protein>
    <submittedName>
        <fullName evidence="1">Uncharacterized protein</fullName>
    </submittedName>
</protein>
<dbReference type="Proteomes" id="UP000475928">
    <property type="component" value="Unassembled WGS sequence"/>
</dbReference>
<name>A0A6A0B7F9_9LACT</name>
<proteinExistence type="predicted"/>